<dbReference type="EMBL" id="QWDE01000001">
    <property type="protein sequence ID" value="RFZ84108.1"/>
    <property type="molecule type" value="Genomic_DNA"/>
</dbReference>
<evidence type="ECO:0000256" key="1">
    <source>
        <dbReference type="SAM" id="SignalP"/>
    </source>
</evidence>
<evidence type="ECO:0000313" key="2">
    <source>
        <dbReference type="EMBL" id="RFZ84108.1"/>
    </source>
</evidence>
<proteinExistence type="predicted"/>
<accession>A0A3E2NSX7</accession>
<dbReference type="OrthoDB" id="797125at2"/>
<keyword evidence="1" id="KW-0732">Signal</keyword>
<comment type="caution">
    <text evidence="2">The sequence shown here is derived from an EMBL/GenBank/DDBJ whole genome shotgun (WGS) entry which is preliminary data.</text>
</comment>
<feature type="chain" id="PRO_5017831078" evidence="1">
    <location>
        <begin position="25"/>
        <end position="259"/>
    </location>
</feature>
<protein>
    <submittedName>
        <fullName evidence="2">Uncharacterized protein</fullName>
    </submittedName>
</protein>
<dbReference type="Proteomes" id="UP000260823">
    <property type="component" value="Unassembled WGS sequence"/>
</dbReference>
<name>A0A3E2NSX7_9SPHI</name>
<keyword evidence="3" id="KW-1185">Reference proteome</keyword>
<feature type="signal peptide" evidence="1">
    <location>
        <begin position="1"/>
        <end position="24"/>
    </location>
</feature>
<reference evidence="2 3" key="1">
    <citation type="submission" date="2018-08" db="EMBL/GenBank/DDBJ databases">
        <title>Mucilaginibacter terrae sp. nov., isolated from manganese diggings.</title>
        <authorList>
            <person name="Huang Y."/>
            <person name="Zhou Z."/>
        </authorList>
    </citation>
    <scope>NUCLEOTIDE SEQUENCE [LARGE SCALE GENOMIC DNA]</scope>
    <source>
        <strain evidence="2 3">ZH6</strain>
    </source>
</reference>
<organism evidence="2 3">
    <name type="scientific">Mucilaginibacter terrenus</name>
    <dbReference type="NCBI Taxonomy" id="2482727"/>
    <lineage>
        <taxon>Bacteria</taxon>
        <taxon>Pseudomonadati</taxon>
        <taxon>Bacteroidota</taxon>
        <taxon>Sphingobacteriia</taxon>
        <taxon>Sphingobacteriales</taxon>
        <taxon>Sphingobacteriaceae</taxon>
        <taxon>Mucilaginibacter</taxon>
    </lineage>
</organism>
<dbReference type="AlphaFoldDB" id="A0A3E2NSX7"/>
<sequence>MKRKLLSCILAVVAIVFLYTSCTKDPVDYGTSSVSSKEVSQQIALNLAQSLYGGLGGFSLNDGLSPQINATPPNRPKIRINSVNPECGMQVDTTMSFDLSVDTLKMTVGGRFKYSTICTNDQPSGLSAYDSLLVAMTTPSMEAKYNLLQNINMSSVNPQNPDAKLTFSGVLNTKASLQYKTGSKQKLTTLFNYKLVSLIIDPTKDGDVESGTATFETTGDTPQGKWNYKGSIVFLGNHKVKITINGTVYTVDIQTGQIV</sequence>
<gene>
    <name evidence="2" type="ORF">DYU05_00265</name>
</gene>
<dbReference type="RefSeq" id="WP_117380998.1">
    <property type="nucleotide sequence ID" value="NZ_QWDE01000001.1"/>
</dbReference>
<evidence type="ECO:0000313" key="3">
    <source>
        <dbReference type="Proteomes" id="UP000260823"/>
    </source>
</evidence>